<dbReference type="EMBL" id="RZGR01000010">
    <property type="protein sequence ID" value="RUQ88820.1"/>
    <property type="molecule type" value="Genomic_DNA"/>
</dbReference>
<feature type="binding site" evidence="6">
    <location>
        <position position="76"/>
    </location>
    <ligand>
        <name>S-adenosyl-L-methionine</name>
        <dbReference type="ChEBI" id="CHEBI:59789"/>
    </ligand>
</feature>
<dbReference type="Pfam" id="PF02527">
    <property type="entry name" value="GidB"/>
    <property type="match status" value="1"/>
</dbReference>
<accession>A0A3S0VB00</accession>
<organism evidence="7 8">
    <name type="scientific">Legionella septentrionalis</name>
    <dbReference type="NCBI Taxonomy" id="2498109"/>
    <lineage>
        <taxon>Bacteria</taxon>
        <taxon>Pseudomonadati</taxon>
        <taxon>Pseudomonadota</taxon>
        <taxon>Gammaproteobacteria</taxon>
        <taxon>Legionellales</taxon>
        <taxon>Legionellaceae</taxon>
        <taxon>Legionella</taxon>
    </lineage>
</organism>
<dbReference type="Gene3D" id="3.40.50.150">
    <property type="entry name" value="Vaccinia Virus protein VP39"/>
    <property type="match status" value="1"/>
</dbReference>
<keyword evidence="4 6" id="KW-0808">Transferase</keyword>
<dbReference type="PANTHER" id="PTHR31760:SF0">
    <property type="entry name" value="S-ADENOSYL-L-METHIONINE-DEPENDENT METHYLTRANSFERASES SUPERFAMILY PROTEIN"/>
    <property type="match status" value="1"/>
</dbReference>
<dbReference type="CDD" id="cd02440">
    <property type="entry name" value="AdoMet_MTases"/>
    <property type="match status" value="1"/>
</dbReference>
<dbReference type="SUPFAM" id="SSF53335">
    <property type="entry name" value="S-adenosyl-L-methionine-dependent methyltransferases"/>
    <property type="match status" value="1"/>
</dbReference>
<comment type="caution">
    <text evidence="7">The sequence shown here is derived from an EMBL/GenBank/DDBJ whole genome shotgun (WGS) entry which is preliminary data.</text>
</comment>
<keyword evidence="1 6" id="KW-0963">Cytoplasm</keyword>
<comment type="similarity">
    <text evidence="6">Belongs to the methyltransferase superfamily. RNA methyltransferase RsmG family.</text>
</comment>
<dbReference type="GO" id="GO:0070043">
    <property type="term" value="F:rRNA (guanine-N7-)-methyltransferase activity"/>
    <property type="evidence" value="ECO:0007669"/>
    <property type="project" value="UniProtKB-UniRule"/>
</dbReference>
<comment type="function">
    <text evidence="6">Specifically methylates the N7 position of guanine in position 527 of 16S rRNA.</text>
</comment>
<evidence type="ECO:0000256" key="1">
    <source>
        <dbReference type="ARBA" id="ARBA00022490"/>
    </source>
</evidence>
<keyword evidence="3 6" id="KW-0489">Methyltransferase</keyword>
<gene>
    <name evidence="6 7" type="primary">rsmG</name>
    <name evidence="7" type="ORF">EKM59_04600</name>
</gene>
<dbReference type="PIRSF" id="PIRSF003078">
    <property type="entry name" value="GidB"/>
    <property type="match status" value="1"/>
</dbReference>
<sequence length="204" mass="22767">MNEHSSIAKKLKDGMQQLGINASAESLLHYLQLLQKWNKAYNLTAIQDLSAMVTRHVLDSLAVVPWVKGTRVLDVGSGAGLPGIPLALVRPELEVVLLDSNGKKTRFLHEVKRVLSLHNVDIVQTRVESYHPAQGFDTVISRAFSDLQQMIKWTHHLVAEDGIWLAMKGRRPEAELTAIPYAYQVESYKIAGMDGERCCVIISK</sequence>
<dbReference type="InterPro" id="IPR029063">
    <property type="entry name" value="SAM-dependent_MTases_sf"/>
</dbReference>
<feature type="binding site" evidence="6">
    <location>
        <position position="81"/>
    </location>
    <ligand>
        <name>S-adenosyl-L-methionine</name>
        <dbReference type="ChEBI" id="CHEBI:59789"/>
    </ligand>
</feature>
<comment type="subcellular location">
    <subcellularLocation>
        <location evidence="6">Cytoplasm</location>
    </subcellularLocation>
</comment>
<proteinExistence type="inferred from homology"/>
<keyword evidence="5 6" id="KW-0949">S-adenosyl-L-methionine</keyword>
<evidence type="ECO:0000313" key="8">
    <source>
        <dbReference type="Proteomes" id="UP000288012"/>
    </source>
</evidence>
<dbReference type="GO" id="GO:0005829">
    <property type="term" value="C:cytosol"/>
    <property type="evidence" value="ECO:0007669"/>
    <property type="project" value="TreeGrafter"/>
</dbReference>
<comment type="caution">
    <text evidence="6">Lacks conserved residue(s) required for the propagation of feature annotation.</text>
</comment>
<dbReference type="InterPro" id="IPR003682">
    <property type="entry name" value="rRNA_ssu_MeTfrase_G"/>
</dbReference>
<evidence type="ECO:0000256" key="4">
    <source>
        <dbReference type="ARBA" id="ARBA00022679"/>
    </source>
</evidence>
<evidence type="ECO:0000313" key="7">
    <source>
        <dbReference type="EMBL" id="RUQ88820.1"/>
    </source>
</evidence>
<dbReference type="HAMAP" id="MF_00074">
    <property type="entry name" value="16SrRNA_methyltr_G"/>
    <property type="match status" value="1"/>
</dbReference>
<comment type="catalytic activity">
    <reaction evidence="6">
        <text>guanosine(527) in 16S rRNA + S-adenosyl-L-methionine = N(7)-methylguanosine(527) in 16S rRNA + S-adenosyl-L-homocysteine</text>
        <dbReference type="Rhea" id="RHEA:42732"/>
        <dbReference type="Rhea" id="RHEA-COMP:10209"/>
        <dbReference type="Rhea" id="RHEA-COMP:10210"/>
        <dbReference type="ChEBI" id="CHEBI:57856"/>
        <dbReference type="ChEBI" id="CHEBI:59789"/>
        <dbReference type="ChEBI" id="CHEBI:74269"/>
        <dbReference type="ChEBI" id="CHEBI:74480"/>
        <dbReference type="EC" id="2.1.1.170"/>
    </reaction>
</comment>
<name>A0A3S0VB00_9GAMM</name>
<reference evidence="7 8" key="1">
    <citation type="submission" date="2018-12" db="EMBL/GenBank/DDBJ databases">
        <title>Legionella sp,whole genome shotgun sequence.</title>
        <authorList>
            <person name="Wu H."/>
        </authorList>
    </citation>
    <scope>NUCLEOTIDE SEQUENCE [LARGE SCALE GENOMIC DNA]</scope>
    <source>
        <strain evidence="8">km714</strain>
    </source>
</reference>
<dbReference type="PANTHER" id="PTHR31760">
    <property type="entry name" value="S-ADENOSYL-L-METHIONINE-DEPENDENT METHYLTRANSFERASES SUPERFAMILY PROTEIN"/>
    <property type="match status" value="1"/>
</dbReference>
<dbReference type="RefSeq" id="WP_127111187.1">
    <property type="nucleotide sequence ID" value="NZ_RZGR01000010.1"/>
</dbReference>
<dbReference type="EC" id="2.1.1.170" evidence="6"/>
<evidence type="ECO:0000256" key="3">
    <source>
        <dbReference type="ARBA" id="ARBA00022603"/>
    </source>
</evidence>
<feature type="binding site" evidence="6">
    <location>
        <position position="142"/>
    </location>
    <ligand>
        <name>S-adenosyl-L-methionine</name>
        <dbReference type="ChEBI" id="CHEBI:59789"/>
    </ligand>
</feature>
<feature type="binding site" evidence="6">
    <location>
        <begin position="127"/>
        <end position="128"/>
    </location>
    <ligand>
        <name>S-adenosyl-L-methionine</name>
        <dbReference type="ChEBI" id="CHEBI:59789"/>
    </ligand>
</feature>
<evidence type="ECO:0000256" key="6">
    <source>
        <dbReference type="HAMAP-Rule" id="MF_00074"/>
    </source>
</evidence>
<evidence type="ECO:0000256" key="5">
    <source>
        <dbReference type="ARBA" id="ARBA00022691"/>
    </source>
</evidence>
<dbReference type="AlphaFoldDB" id="A0A3S0VB00"/>
<keyword evidence="2 6" id="KW-0698">rRNA processing</keyword>
<dbReference type="Proteomes" id="UP000288012">
    <property type="component" value="Unassembled WGS sequence"/>
</dbReference>
<keyword evidence="8" id="KW-1185">Reference proteome</keyword>
<protein>
    <recommendedName>
        <fullName evidence="6">Ribosomal RNA small subunit methyltransferase G</fullName>
        <ecNumber evidence="6">2.1.1.170</ecNumber>
    </recommendedName>
    <alternativeName>
        <fullName evidence="6">16S rRNA 7-methylguanosine methyltransferase</fullName>
        <shortName evidence="6">16S rRNA m7G methyltransferase</shortName>
    </alternativeName>
</protein>
<dbReference type="NCBIfam" id="TIGR00138">
    <property type="entry name" value="rsmG_gidB"/>
    <property type="match status" value="1"/>
</dbReference>
<evidence type="ECO:0000256" key="2">
    <source>
        <dbReference type="ARBA" id="ARBA00022552"/>
    </source>
</evidence>